<gene>
    <name evidence="4" type="ORF">GCM10025883_24730</name>
</gene>
<dbReference type="Pfam" id="PF00702">
    <property type="entry name" value="Hydrolase"/>
    <property type="match status" value="1"/>
</dbReference>
<evidence type="ECO:0000313" key="5">
    <source>
        <dbReference type="Proteomes" id="UP001157126"/>
    </source>
</evidence>
<evidence type="ECO:0008006" key="6">
    <source>
        <dbReference type="Google" id="ProtNLM"/>
    </source>
</evidence>
<evidence type="ECO:0000256" key="3">
    <source>
        <dbReference type="ARBA" id="ARBA00022842"/>
    </source>
</evidence>
<comment type="cofactor">
    <cofactor evidence="1">
        <name>Mg(2+)</name>
        <dbReference type="ChEBI" id="CHEBI:18420"/>
    </cofactor>
</comment>
<name>A0ABQ6IUR5_9MICO</name>
<reference evidence="5" key="1">
    <citation type="journal article" date="2019" name="Int. J. Syst. Evol. Microbiol.">
        <title>The Global Catalogue of Microorganisms (GCM) 10K type strain sequencing project: providing services to taxonomists for standard genome sequencing and annotation.</title>
        <authorList>
            <consortium name="The Broad Institute Genomics Platform"/>
            <consortium name="The Broad Institute Genome Sequencing Center for Infectious Disease"/>
            <person name="Wu L."/>
            <person name="Ma J."/>
        </authorList>
    </citation>
    <scope>NUCLEOTIDE SEQUENCE [LARGE SCALE GENOMIC DNA]</scope>
    <source>
        <strain evidence="5">NBRC 113072</strain>
    </source>
</reference>
<keyword evidence="2" id="KW-0378">Hydrolase</keyword>
<evidence type="ECO:0000313" key="4">
    <source>
        <dbReference type="EMBL" id="GMA40428.1"/>
    </source>
</evidence>
<dbReference type="InterPro" id="IPR051400">
    <property type="entry name" value="HAD-like_hydrolase"/>
</dbReference>
<dbReference type="RefSeq" id="WP_284304131.1">
    <property type="nucleotide sequence ID" value="NZ_BSUO01000001.1"/>
</dbReference>
<evidence type="ECO:0000256" key="1">
    <source>
        <dbReference type="ARBA" id="ARBA00001946"/>
    </source>
</evidence>
<dbReference type="EMBL" id="BSUO01000001">
    <property type="protein sequence ID" value="GMA40428.1"/>
    <property type="molecule type" value="Genomic_DNA"/>
</dbReference>
<proteinExistence type="predicted"/>
<dbReference type="SUPFAM" id="SSF56784">
    <property type="entry name" value="HAD-like"/>
    <property type="match status" value="1"/>
</dbReference>
<protein>
    <recommendedName>
        <fullName evidence="6">Hydrolase of the HAD superfamily</fullName>
    </recommendedName>
</protein>
<accession>A0ABQ6IUR5</accession>
<keyword evidence="3" id="KW-0460">Magnesium</keyword>
<dbReference type="PANTHER" id="PTHR46470">
    <property type="entry name" value="N-ACYLNEURAMINATE-9-PHOSPHATASE"/>
    <property type="match status" value="1"/>
</dbReference>
<evidence type="ECO:0000256" key="2">
    <source>
        <dbReference type="ARBA" id="ARBA00022801"/>
    </source>
</evidence>
<comment type="caution">
    <text evidence="4">The sequence shown here is derived from an EMBL/GenBank/DDBJ whole genome shotgun (WGS) entry which is preliminary data.</text>
</comment>
<dbReference type="Proteomes" id="UP001157126">
    <property type="component" value="Unassembled WGS sequence"/>
</dbReference>
<sequence length="214" mass="22591">MHPRGRRGVAGEFAATHEAISGWFYDDPGGYFDAYTRGEFAFADMRAARYHEACRRVGLPEQGFATFESAYLDAFATAQVVFDDALDFLDAAAAREIPVAFVTNSGAAQTEMKLAAVGLAGRGVVVTTDTLGIGKPDPAIFALAVDLLGVEAAGCLVVGDTLHTDIAGARASGMRAAWLQRLDMPEPRNAGWGTPVDDPAVRVVTGLDEVVALL</sequence>
<dbReference type="InterPro" id="IPR036412">
    <property type="entry name" value="HAD-like_sf"/>
</dbReference>
<keyword evidence="5" id="KW-1185">Reference proteome</keyword>
<dbReference type="Gene3D" id="3.40.50.1000">
    <property type="entry name" value="HAD superfamily/HAD-like"/>
    <property type="match status" value="1"/>
</dbReference>
<dbReference type="InterPro" id="IPR023214">
    <property type="entry name" value="HAD_sf"/>
</dbReference>
<organism evidence="4 5">
    <name type="scientific">Mobilicoccus caccae</name>
    <dbReference type="NCBI Taxonomy" id="1859295"/>
    <lineage>
        <taxon>Bacteria</taxon>
        <taxon>Bacillati</taxon>
        <taxon>Actinomycetota</taxon>
        <taxon>Actinomycetes</taxon>
        <taxon>Micrococcales</taxon>
        <taxon>Dermatophilaceae</taxon>
        <taxon>Mobilicoccus</taxon>
    </lineage>
</organism>
<dbReference type="NCBIfam" id="TIGR01509">
    <property type="entry name" value="HAD-SF-IA-v3"/>
    <property type="match status" value="1"/>
</dbReference>
<dbReference type="InterPro" id="IPR006439">
    <property type="entry name" value="HAD-SF_hydro_IA"/>
</dbReference>
<dbReference type="NCBIfam" id="TIGR01549">
    <property type="entry name" value="HAD-SF-IA-v1"/>
    <property type="match status" value="1"/>
</dbReference>